<dbReference type="STRING" id="1550241.MA03_01645"/>
<name>A0A0F7FHP6_9CREN</name>
<sequence>MQSIYKYIIRLEELIISSPKPVLNRFEPPLIKNVENIEEIKKALPEDVASDKALLDYTLSRLLVNEFSQKIEAANLSCPICGNYPTLLLLDKKPTLSFEVVEARSRCICGYERVHERFMCPRCGSKGREVFESYVTRRGEVKVFRCKKCGHIFGEVDRDGLSDKEIQGLHFALRLAFRDLEKSEGGVENPD</sequence>
<dbReference type="HOGENOM" id="CLU_120797_0_0_2"/>
<accession>A0A0F7FHP6</accession>
<organism evidence="1 2">
    <name type="scientific">Infirmifilum uzonense</name>
    <dbReference type="NCBI Taxonomy" id="1550241"/>
    <lineage>
        <taxon>Archaea</taxon>
        <taxon>Thermoproteota</taxon>
        <taxon>Thermoprotei</taxon>
        <taxon>Thermofilales</taxon>
        <taxon>Thermofilaceae</taxon>
        <taxon>Infirmifilum</taxon>
    </lineage>
</organism>
<gene>
    <name evidence="1" type="ORF">MA03_01645</name>
</gene>
<keyword evidence="2" id="KW-1185">Reference proteome</keyword>
<dbReference type="EMBL" id="CP009961">
    <property type="protein sequence ID" value="AKG38244.1"/>
    <property type="molecule type" value="Genomic_DNA"/>
</dbReference>
<evidence type="ECO:0000313" key="2">
    <source>
        <dbReference type="Proteomes" id="UP000067434"/>
    </source>
</evidence>
<proteinExistence type="predicted"/>
<dbReference type="Gene3D" id="3.90.1670.10">
    <property type="entry name" value="FdhE-like domain"/>
    <property type="match status" value="1"/>
</dbReference>
<dbReference type="KEGG" id="thf:MA03_01645"/>
<protein>
    <recommendedName>
        <fullName evidence="3">Formate dehydrogenase accessory protein FdhE</fullName>
    </recommendedName>
</protein>
<evidence type="ECO:0000313" key="1">
    <source>
        <dbReference type="EMBL" id="AKG38244.1"/>
    </source>
</evidence>
<reference evidence="1 2" key="1">
    <citation type="journal article" date="2015" name="Stand. Genomic Sci.">
        <title>Complete genome sequence of and proposal of Thermofilum uzonense sp. nov. a novel hyperthermophilic crenarchaeon and emended description of the genus Thermofilum.</title>
        <authorList>
            <person name="Toshchakov S.V."/>
            <person name="Korzhenkov A.A."/>
            <person name="Samarov N.I."/>
            <person name="Mazunin I.O."/>
            <person name="Mozhey O.I."/>
            <person name="Shmyr I.S."/>
            <person name="Derbikova K.S."/>
            <person name="Taranov E.A."/>
            <person name="Dominova I.N."/>
            <person name="Bonch-Osmolovskaya E.A."/>
            <person name="Patrushev M.V."/>
            <person name="Podosokorskaya O.A."/>
            <person name="Kublanov I.V."/>
        </authorList>
    </citation>
    <scope>NUCLEOTIDE SEQUENCE [LARGE SCALE GENOMIC DNA]</scope>
    <source>
        <strain evidence="1 2">1807-2</strain>
    </source>
</reference>
<dbReference type="PATRIC" id="fig|1550241.5.peg.336"/>
<dbReference type="AlphaFoldDB" id="A0A0F7FHP6"/>
<dbReference type="SUPFAM" id="SSF144020">
    <property type="entry name" value="FdhE-like"/>
    <property type="match status" value="1"/>
</dbReference>
<evidence type="ECO:0008006" key="3">
    <source>
        <dbReference type="Google" id="ProtNLM"/>
    </source>
</evidence>
<dbReference type="Proteomes" id="UP000067434">
    <property type="component" value="Chromosome"/>
</dbReference>
<dbReference type="InterPro" id="IPR024064">
    <property type="entry name" value="FdhE-like_sf"/>
</dbReference>